<dbReference type="InterPro" id="IPR002403">
    <property type="entry name" value="Cyt_P450_E_grp-IV"/>
</dbReference>
<dbReference type="Proteomes" id="UP000013456">
    <property type="component" value="Chromosome 19"/>
</dbReference>
<dbReference type="PRINTS" id="PR00465">
    <property type="entry name" value="EP450IV"/>
</dbReference>
<proteinExistence type="inferred from homology"/>
<evidence type="ECO:0000256" key="6">
    <source>
        <dbReference type="ARBA" id="ARBA00022824"/>
    </source>
</evidence>
<dbReference type="EMBL" id="CM001271">
    <property type="protein sequence ID" value="EHH29759.1"/>
    <property type="molecule type" value="Genomic_DNA"/>
</dbReference>
<keyword evidence="14" id="KW-0812">Transmembrane</keyword>
<keyword evidence="7" id="KW-0492">Microsome</keyword>
<dbReference type="SUPFAM" id="SSF48264">
    <property type="entry name" value="Cytochrome P450"/>
    <property type="match status" value="1"/>
</dbReference>
<keyword evidence="5 12" id="KW-0479">Metal-binding</keyword>
<sequence>MSQLSLSWLGLGPVAVSPWLLLLLVGTSWLLARVLAWTYTFYDNSRRLRGFPQPPKRNWFWGHQGMVKSTEEGMRVLTQLVATYPQGFRVWMGPVFPLLSLCHPDIIRSVINASGTIWNTWCSEEGLLYIQSLVCTFGDMCCWWVGPWQAVVHIFLPTCIKPVLFAPGDGLLLSAGDKWSRHRRMLTPAFHFNILKPYMKIFNESVNIMHAKWQLLASEGSARLDMFEHIGLMPLDSLHKFVFSFDSHCQEKPSEYIAAILELSALVSKRHQQFLLHIDFLYYLTPDGQRFRRACRLVHDFTDAVIQERRRTLPSQGVEDFLQAKAKSKTLDFIDVLLLSKDEDGKELSDEDIRAEADTFMFEGHGTTASGLSWVLYHLAKHPEYRERCRQEVQELLKDREPKEIEWDDLAQLPFLTMCIKESLRLHPPVPVISRHVTQDIVLPDGRVIPKGITCLLSVFGTHHNPTVWPDPEVYDPFRFDPEHIKDRSPLAFIPFSAGPRNCIGQTFAMAEMKVVLALTLLRFRVLPDHTEPRRKPELVLRAEGGLWLRVEPLS</sequence>
<dbReference type="PANTHER" id="PTHR24291">
    <property type="entry name" value="CYTOCHROME P450 FAMILY 4"/>
    <property type="match status" value="1"/>
</dbReference>
<evidence type="ECO:0000256" key="9">
    <source>
        <dbReference type="ARBA" id="ARBA00023004"/>
    </source>
</evidence>
<keyword evidence="4 12" id="KW-0349">Heme</keyword>
<dbReference type="GO" id="GO:0044281">
    <property type="term" value="P:small molecule metabolic process"/>
    <property type="evidence" value="ECO:0007669"/>
    <property type="project" value="UniProtKB-ARBA"/>
</dbReference>
<comment type="similarity">
    <text evidence="3 13">Belongs to the cytochrome P450 family.</text>
</comment>
<accession>G7NMN4</accession>
<keyword evidence="11 14" id="KW-0472">Membrane</keyword>
<evidence type="ECO:0000256" key="7">
    <source>
        <dbReference type="ARBA" id="ARBA00022848"/>
    </source>
</evidence>
<organism evidence="15">
    <name type="scientific">Macaca mulatta</name>
    <name type="common">Rhesus macaque</name>
    <dbReference type="NCBI Taxonomy" id="9544"/>
    <lineage>
        <taxon>Eukaryota</taxon>
        <taxon>Metazoa</taxon>
        <taxon>Chordata</taxon>
        <taxon>Craniata</taxon>
        <taxon>Vertebrata</taxon>
        <taxon>Euteleostomi</taxon>
        <taxon>Mammalia</taxon>
        <taxon>Eutheria</taxon>
        <taxon>Euarchontoglires</taxon>
        <taxon>Primates</taxon>
        <taxon>Haplorrhini</taxon>
        <taxon>Catarrhini</taxon>
        <taxon>Cercopithecidae</taxon>
        <taxon>Cercopithecinae</taxon>
        <taxon>Macaca</taxon>
    </lineage>
</organism>
<dbReference type="Gene3D" id="1.10.630.10">
    <property type="entry name" value="Cytochrome P450"/>
    <property type="match status" value="1"/>
</dbReference>
<dbReference type="AlphaFoldDB" id="G7NMN4"/>
<evidence type="ECO:0008006" key="16">
    <source>
        <dbReference type="Google" id="ProtNLM"/>
    </source>
</evidence>
<dbReference type="GO" id="GO:0005789">
    <property type="term" value="C:endoplasmic reticulum membrane"/>
    <property type="evidence" value="ECO:0007669"/>
    <property type="project" value="UniProtKB-SubCell"/>
</dbReference>
<keyword evidence="9 12" id="KW-0408">Iron</keyword>
<dbReference type="GO" id="GO:0005506">
    <property type="term" value="F:iron ion binding"/>
    <property type="evidence" value="ECO:0007669"/>
    <property type="project" value="InterPro"/>
</dbReference>
<evidence type="ECO:0000256" key="11">
    <source>
        <dbReference type="ARBA" id="ARBA00023136"/>
    </source>
</evidence>
<comment type="cofactor">
    <cofactor evidence="12">
        <name>heme</name>
        <dbReference type="ChEBI" id="CHEBI:30413"/>
    </cofactor>
</comment>
<keyword evidence="10 13" id="KW-0503">Monooxygenase</keyword>
<dbReference type="CDD" id="cd20679">
    <property type="entry name" value="CYP4F"/>
    <property type="match status" value="1"/>
</dbReference>
<dbReference type="GO" id="GO:0016705">
    <property type="term" value="F:oxidoreductase activity, acting on paired donors, with incorporation or reduction of molecular oxygen"/>
    <property type="evidence" value="ECO:0007669"/>
    <property type="project" value="InterPro"/>
</dbReference>
<dbReference type="InterPro" id="IPR036396">
    <property type="entry name" value="Cyt_P450_sf"/>
</dbReference>
<evidence type="ECO:0000256" key="3">
    <source>
        <dbReference type="ARBA" id="ARBA00010617"/>
    </source>
</evidence>
<feature type="binding site" description="axial binding residue" evidence="12">
    <location>
        <position position="503"/>
    </location>
    <ligand>
        <name>heme</name>
        <dbReference type="ChEBI" id="CHEBI:30413"/>
    </ligand>
    <ligandPart>
        <name>Fe</name>
        <dbReference type="ChEBI" id="CHEBI:18248"/>
    </ligandPart>
</feature>
<keyword evidence="6" id="KW-0256">Endoplasmic reticulum</keyword>
<dbReference type="Pfam" id="PF00067">
    <property type="entry name" value="p450"/>
    <property type="match status" value="1"/>
</dbReference>
<evidence type="ECO:0000256" key="14">
    <source>
        <dbReference type="SAM" id="Phobius"/>
    </source>
</evidence>
<dbReference type="GO" id="GO:0004497">
    <property type="term" value="F:monooxygenase activity"/>
    <property type="evidence" value="ECO:0007669"/>
    <property type="project" value="UniProtKB-KW"/>
</dbReference>
<keyword evidence="8 13" id="KW-0560">Oxidoreductase</keyword>
<dbReference type="InterPro" id="IPR050196">
    <property type="entry name" value="Cytochrome_P450_Monoox"/>
</dbReference>
<evidence type="ECO:0000256" key="5">
    <source>
        <dbReference type="ARBA" id="ARBA00022723"/>
    </source>
</evidence>
<evidence type="ECO:0000313" key="15">
    <source>
        <dbReference type="EMBL" id="EHH29759.1"/>
    </source>
</evidence>
<dbReference type="PROSITE" id="PS00086">
    <property type="entry name" value="CYTOCHROME_P450"/>
    <property type="match status" value="1"/>
</dbReference>
<feature type="transmembrane region" description="Helical" evidence="14">
    <location>
        <begin position="20"/>
        <end position="42"/>
    </location>
</feature>
<dbReference type="GO" id="GO:0020037">
    <property type="term" value="F:heme binding"/>
    <property type="evidence" value="ECO:0007669"/>
    <property type="project" value="InterPro"/>
</dbReference>
<dbReference type="PRINTS" id="PR00385">
    <property type="entry name" value="P450"/>
</dbReference>
<evidence type="ECO:0000256" key="1">
    <source>
        <dbReference type="ARBA" id="ARBA00004524"/>
    </source>
</evidence>
<evidence type="ECO:0000256" key="12">
    <source>
        <dbReference type="PIRSR" id="PIRSR602403-1"/>
    </source>
</evidence>
<evidence type="ECO:0000256" key="2">
    <source>
        <dbReference type="ARBA" id="ARBA00004586"/>
    </source>
</evidence>
<evidence type="ECO:0000256" key="8">
    <source>
        <dbReference type="ARBA" id="ARBA00023002"/>
    </source>
</evidence>
<protein>
    <recommendedName>
        <fullName evidence="16">Cytochrome P450 family 4 subfamily F member 2</fullName>
    </recommendedName>
</protein>
<reference evidence="15" key="1">
    <citation type="journal article" date="2011" name="Nat. Biotechnol.">
        <title>Genome sequencing and comparison of two nonhuman primate animal models, the cynomolgus and Chinese rhesus macaques.</title>
        <authorList>
            <person name="Yan G."/>
            <person name="Zhang G."/>
            <person name="Fang X."/>
            <person name="Zhang Y."/>
            <person name="Li C."/>
            <person name="Ling F."/>
            <person name="Cooper D.N."/>
            <person name="Li Q."/>
            <person name="Li Y."/>
            <person name="van Gool A.J."/>
            <person name="Du H."/>
            <person name="Chen J."/>
            <person name="Chen R."/>
            <person name="Zhang P."/>
            <person name="Huang Z."/>
            <person name="Thompson J.R."/>
            <person name="Meng Y."/>
            <person name="Bai Y."/>
            <person name="Wang J."/>
            <person name="Zhuo M."/>
            <person name="Wang T."/>
            <person name="Huang Y."/>
            <person name="Wei L."/>
            <person name="Li J."/>
            <person name="Wang Z."/>
            <person name="Hu H."/>
            <person name="Yang P."/>
            <person name="Le L."/>
            <person name="Stenson P.D."/>
            <person name="Li B."/>
            <person name="Liu X."/>
            <person name="Ball E.V."/>
            <person name="An N."/>
            <person name="Huang Q."/>
            <person name="Zhang Y."/>
            <person name="Fan W."/>
            <person name="Zhang X."/>
            <person name="Li Y."/>
            <person name="Wang W."/>
            <person name="Katze M.G."/>
            <person name="Su B."/>
            <person name="Nielsen R."/>
            <person name="Yang H."/>
            <person name="Wang J."/>
            <person name="Wang X."/>
            <person name="Wang J."/>
        </authorList>
    </citation>
    <scope>NUCLEOTIDE SEQUENCE [LARGE SCALE GENOMIC DNA]</scope>
    <source>
        <strain evidence="15">CR-5</strain>
    </source>
</reference>
<dbReference type="InterPro" id="IPR001128">
    <property type="entry name" value="Cyt_P450"/>
</dbReference>
<name>G7NMN4_MACMU</name>
<gene>
    <name evidence="15" type="ORF">EGK_10262</name>
</gene>
<dbReference type="FunFam" id="1.10.630.10:FF:000005">
    <property type="entry name" value="cytochrome P450 4F22 isoform X2"/>
    <property type="match status" value="1"/>
</dbReference>
<keyword evidence="14" id="KW-1133">Transmembrane helix</keyword>
<evidence type="ECO:0000256" key="13">
    <source>
        <dbReference type="RuleBase" id="RU000461"/>
    </source>
</evidence>
<evidence type="ECO:0000256" key="10">
    <source>
        <dbReference type="ARBA" id="ARBA00023033"/>
    </source>
</evidence>
<comment type="subcellular location">
    <subcellularLocation>
        <location evidence="2">Endoplasmic reticulum membrane</location>
    </subcellularLocation>
    <subcellularLocation>
        <location evidence="1">Microsome membrane</location>
    </subcellularLocation>
</comment>
<evidence type="ECO:0000256" key="4">
    <source>
        <dbReference type="ARBA" id="ARBA00022617"/>
    </source>
</evidence>
<dbReference type="InterPro" id="IPR017972">
    <property type="entry name" value="Cyt_P450_CS"/>
</dbReference>
<dbReference type="PANTHER" id="PTHR24291:SF198">
    <property type="entry name" value="CYTOCHROME P450 4F3"/>
    <property type="match status" value="1"/>
</dbReference>